<dbReference type="AlphaFoldDB" id="A0A0A9F6G0"/>
<sequence>MLSQHSRSQARVKEEGCDRFGEPTSKLSHSYGDETQMKHQRTNHG</sequence>
<dbReference type="EMBL" id="GBRH01191097">
    <property type="protein sequence ID" value="JAE06799.1"/>
    <property type="molecule type" value="Transcribed_RNA"/>
</dbReference>
<reference evidence="2" key="2">
    <citation type="journal article" date="2015" name="Data Brief">
        <title>Shoot transcriptome of the giant reed, Arundo donax.</title>
        <authorList>
            <person name="Barrero R.A."/>
            <person name="Guerrero F.D."/>
            <person name="Moolhuijzen P."/>
            <person name="Goolsby J.A."/>
            <person name="Tidwell J."/>
            <person name="Bellgard S.E."/>
            <person name="Bellgard M.I."/>
        </authorList>
    </citation>
    <scope>NUCLEOTIDE SEQUENCE</scope>
    <source>
        <tissue evidence="2">Shoot tissue taken approximately 20 cm above the soil surface</tissue>
    </source>
</reference>
<reference evidence="2" key="1">
    <citation type="submission" date="2014-09" db="EMBL/GenBank/DDBJ databases">
        <authorList>
            <person name="Magalhaes I.L.F."/>
            <person name="Oliveira U."/>
            <person name="Santos F.R."/>
            <person name="Vidigal T.H.D.A."/>
            <person name="Brescovit A.D."/>
            <person name="Santos A.J."/>
        </authorList>
    </citation>
    <scope>NUCLEOTIDE SEQUENCE</scope>
    <source>
        <tissue evidence="2">Shoot tissue taken approximately 20 cm above the soil surface</tissue>
    </source>
</reference>
<protein>
    <submittedName>
        <fullName evidence="2">Uncharacterized protein</fullName>
    </submittedName>
</protein>
<organism evidence="2">
    <name type="scientific">Arundo donax</name>
    <name type="common">Giant reed</name>
    <name type="synonym">Donax arundinaceus</name>
    <dbReference type="NCBI Taxonomy" id="35708"/>
    <lineage>
        <taxon>Eukaryota</taxon>
        <taxon>Viridiplantae</taxon>
        <taxon>Streptophyta</taxon>
        <taxon>Embryophyta</taxon>
        <taxon>Tracheophyta</taxon>
        <taxon>Spermatophyta</taxon>
        <taxon>Magnoliopsida</taxon>
        <taxon>Liliopsida</taxon>
        <taxon>Poales</taxon>
        <taxon>Poaceae</taxon>
        <taxon>PACMAD clade</taxon>
        <taxon>Arundinoideae</taxon>
        <taxon>Arundineae</taxon>
        <taxon>Arundo</taxon>
    </lineage>
</organism>
<evidence type="ECO:0000313" key="2">
    <source>
        <dbReference type="EMBL" id="JAE06799.1"/>
    </source>
</evidence>
<accession>A0A0A9F6G0</accession>
<evidence type="ECO:0000256" key="1">
    <source>
        <dbReference type="SAM" id="MobiDB-lite"/>
    </source>
</evidence>
<feature type="region of interest" description="Disordered" evidence="1">
    <location>
        <begin position="1"/>
        <end position="45"/>
    </location>
</feature>
<name>A0A0A9F6G0_ARUDO</name>
<feature type="compositionally biased region" description="Basic and acidic residues" evidence="1">
    <location>
        <begin position="11"/>
        <end position="21"/>
    </location>
</feature>
<proteinExistence type="predicted"/>